<accession>A0AAE0LLK1</accession>
<feature type="domain" description="D-3-phosphoglycerate dehydrogenase ASB" evidence="4">
    <location>
        <begin position="2"/>
        <end position="55"/>
    </location>
</feature>
<comment type="pathway">
    <text evidence="1">Amino-acid biosynthesis; L-serine biosynthesis; L-serine from 3-phospho-D-glycerate: step 1/3.</text>
</comment>
<evidence type="ECO:0000256" key="1">
    <source>
        <dbReference type="ARBA" id="ARBA00005216"/>
    </source>
</evidence>
<dbReference type="InterPro" id="IPR029009">
    <property type="entry name" value="ASB_dom_sf"/>
</dbReference>
<feature type="non-terminal residue" evidence="5">
    <location>
        <position position="1"/>
    </location>
</feature>
<name>A0AAE0LLK1_9CHLO</name>
<dbReference type="EC" id="1.1.1.95" evidence="2"/>
<dbReference type="Gene3D" id="3.30.1330.90">
    <property type="entry name" value="D-3-phosphoglycerate dehydrogenase, domain 3"/>
    <property type="match status" value="1"/>
</dbReference>
<keyword evidence="6" id="KW-1185">Reference proteome</keyword>
<comment type="catalytic activity">
    <reaction evidence="3">
        <text>(2R)-3-phosphoglycerate + NAD(+) = 3-phosphooxypyruvate + NADH + H(+)</text>
        <dbReference type="Rhea" id="RHEA:12641"/>
        <dbReference type="ChEBI" id="CHEBI:15378"/>
        <dbReference type="ChEBI" id="CHEBI:18110"/>
        <dbReference type="ChEBI" id="CHEBI:57540"/>
        <dbReference type="ChEBI" id="CHEBI:57945"/>
        <dbReference type="ChEBI" id="CHEBI:58272"/>
        <dbReference type="EC" id="1.1.1.95"/>
    </reaction>
</comment>
<reference evidence="5 6" key="1">
    <citation type="journal article" date="2015" name="Genome Biol. Evol.">
        <title>Comparative Genomics of a Bacterivorous Green Alga Reveals Evolutionary Causalities and Consequences of Phago-Mixotrophic Mode of Nutrition.</title>
        <authorList>
            <person name="Burns J.A."/>
            <person name="Paasch A."/>
            <person name="Narechania A."/>
            <person name="Kim E."/>
        </authorList>
    </citation>
    <scope>NUCLEOTIDE SEQUENCE [LARGE SCALE GENOMIC DNA]</scope>
    <source>
        <strain evidence="5 6">PLY_AMNH</strain>
    </source>
</reference>
<dbReference type="SUPFAM" id="SSF55021">
    <property type="entry name" value="ACT-like"/>
    <property type="match status" value="1"/>
</dbReference>
<evidence type="ECO:0000313" key="6">
    <source>
        <dbReference type="Proteomes" id="UP001190700"/>
    </source>
</evidence>
<dbReference type="AlphaFoldDB" id="A0AAE0LLK1"/>
<dbReference type="GO" id="GO:0004617">
    <property type="term" value="F:phosphoglycerate dehydrogenase activity"/>
    <property type="evidence" value="ECO:0007669"/>
    <property type="project" value="UniProtKB-EC"/>
</dbReference>
<gene>
    <name evidence="5" type="ORF">CYMTET_2953</name>
</gene>
<dbReference type="FunFam" id="3.30.1330.90:FF:000003">
    <property type="entry name" value="D-3-phosphoglycerate dehydrogenase"/>
    <property type="match status" value="1"/>
</dbReference>
<protein>
    <recommendedName>
        <fullName evidence="2">phosphoglycerate dehydrogenase</fullName>
        <ecNumber evidence="2">1.1.1.95</ecNumber>
    </recommendedName>
</protein>
<dbReference type="EMBL" id="LGRX02000068">
    <property type="protein sequence ID" value="KAK3289622.1"/>
    <property type="molecule type" value="Genomic_DNA"/>
</dbReference>
<dbReference type="SUPFAM" id="SSF143548">
    <property type="entry name" value="Serine metabolism enzymes domain"/>
    <property type="match status" value="1"/>
</dbReference>
<evidence type="ECO:0000259" key="4">
    <source>
        <dbReference type="Pfam" id="PF19304"/>
    </source>
</evidence>
<comment type="caution">
    <text evidence="5">The sequence shown here is derived from an EMBL/GenBank/DDBJ whole genome shotgun (WGS) entry which is preliminary data.</text>
</comment>
<evidence type="ECO:0000256" key="3">
    <source>
        <dbReference type="ARBA" id="ARBA00048731"/>
    </source>
</evidence>
<evidence type="ECO:0000256" key="2">
    <source>
        <dbReference type="ARBA" id="ARBA00013143"/>
    </source>
</evidence>
<sequence length="195" mass="20862">EVAVQYACLLVDLDVQLLRARIIKGIVAKAGAPSRVNMVNADFIAKQRGLRIQEEIVPDEIPDRLTTAAALRSISIQVEGGGSFTGAINQFGNMEIVGEVRDGQPYITKVGGYGLSFMLEGNIILSTVHDGPGLLAAVGEVLSKEDISITFVSLAHATEVKLSLVVIGMDTVPSPQCIQELQNAQCMQSCVHLQF</sequence>
<proteinExistence type="predicted"/>
<dbReference type="InterPro" id="IPR045626">
    <property type="entry name" value="PGDH_ASB_dom"/>
</dbReference>
<evidence type="ECO:0000313" key="5">
    <source>
        <dbReference type="EMBL" id="KAK3289622.1"/>
    </source>
</evidence>
<organism evidence="5 6">
    <name type="scientific">Cymbomonas tetramitiformis</name>
    <dbReference type="NCBI Taxonomy" id="36881"/>
    <lineage>
        <taxon>Eukaryota</taxon>
        <taxon>Viridiplantae</taxon>
        <taxon>Chlorophyta</taxon>
        <taxon>Pyramimonadophyceae</taxon>
        <taxon>Pyramimonadales</taxon>
        <taxon>Pyramimonadaceae</taxon>
        <taxon>Cymbomonas</taxon>
    </lineage>
</organism>
<dbReference type="Pfam" id="PF19304">
    <property type="entry name" value="PGDH_inter"/>
    <property type="match status" value="1"/>
</dbReference>
<dbReference type="Gene3D" id="3.30.70.260">
    <property type="match status" value="1"/>
</dbReference>
<dbReference type="Proteomes" id="UP001190700">
    <property type="component" value="Unassembled WGS sequence"/>
</dbReference>
<dbReference type="InterPro" id="IPR045865">
    <property type="entry name" value="ACT-like_dom_sf"/>
</dbReference>